<protein>
    <recommendedName>
        <fullName evidence="2">DUF1643 domain-containing protein</fullName>
    </recommendedName>
</protein>
<accession>A0A6M3K3T6</accession>
<sequence length="182" mass="20406">MNNIDLTIPKGAIFSDDGKFRYVLWRSTNGMTLFENNSKMRLQIGLNPSKAGVEINDPTIERGVRRADMDGFGIFVQINLYAYTSTDPKELLKGGYYIGEENDAYIKQMINLALSSGGQIVCAWGSFPPVFKRAPEVLKMIPEAYCLGINQDGQPKHPLYVSYDTPMVKYYSPSGVEEKKCL</sequence>
<dbReference type="AlphaFoldDB" id="A0A6M3K3T6"/>
<dbReference type="InterPro" id="IPR012441">
    <property type="entry name" value="DUF1643"/>
</dbReference>
<proteinExistence type="predicted"/>
<evidence type="ECO:0000313" key="1">
    <source>
        <dbReference type="EMBL" id="QJA76799.1"/>
    </source>
</evidence>
<dbReference type="Pfam" id="PF07799">
    <property type="entry name" value="DUF1643"/>
    <property type="match status" value="1"/>
</dbReference>
<name>A0A6M3K3T6_9ZZZZ</name>
<dbReference type="EMBL" id="MT142244">
    <property type="protein sequence ID" value="QJA76799.1"/>
    <property type="molecule type" value="Genomic_DNA"/>
</dbReference>
<evidence type="ECO:0008006" key="2">
    <source>
        <dbReference type="Google" id="ProtNLM"/>
    </source>
</evidence>
<reference evidence="1" key="1">
    <citation type="submission" date="2020-03" db="EMBL/GenBank/DDBJ databases">
        <title>The deep terrestrial virosphere.</title>
        <authorList>
            <person name="Holmfeldt K."/>
            <person name="Nilsson E."/>
            <person name="Simone D."/>
            <person name="Lopez-Fernandez M."/>
            <person name="Wu X."/>
            <person name="de Brujin I."/>
            <person name="Lundin D."/>
            <person name="Andersson A."/>
            <person name="Bertilsson S."/>
            <person name="Dopson M."/>
        </authorList>
    </citation>
    <scope>NUCLEOTIDE SEQUENCE</scope>
    <source>
        <strain evidence="1">MM415A01442</strain>
    </source>
</reference>
<gene>
    <name evidence="1" type="ORF">MM415A01442_0009</name>
</gene>
<organism evidence="1">
    <name type="scientific">viral metagenome</name>
    <dbReference type="NCBI Taxonomy" id="1070528"/>
    <lineage>
        <taxon>unclassified sequences</taxon>
        <taxon>metagenomes</taxon>
        <taxon>organismal metagenomes</taxon>
    </lineage>
</organism>